<reference evidence="2" key="1">
    <citation type="journal article" date="2019" name="Int. J. Syst. Evol. Microbiol.">
        <title>The Global Catalogue of Microorganisms (GCM) 10K type strain sequencing project: providing services to taxonomists for standard genome sequencing and annotation.</title>
        <authorList>
            <consortium name="The Broad Institute Genomics Platform"/>
            <consortium name="The Broad Institute Genome Sequencing Center for Infectious Disease"/>
            <person name="Wu L."/>
            <person name="Ma J."/>
        </authorList>
    </citation>
    <scope>NUCLEOTIDE SEQUENCE [LARGE SCALE GENOMIC DNA]</scope>
    <source>
        <strain evidence="2">JCM 17841</strain>
    </source>
</reference>
<protein>
    <recommendedName>
        <fullName evidence="3">DUF433 domain-containing protein</fullName>
    </recommendedName>
</protein>
<comment type="caution">
    <text evidence="1">The sequence shown here is derived from an EMBL/GenBank/DDBJ whole genome shotgun (WGS) entry which is preliminary data.</text>
</comment>
<evidence type="ECO:0000313" key="1">
    <source>
        <dbReference type="EMBL" id="GAA4494646.1"/>
    </source>
</evidence>
<dbReference type="Gene3D" id="1.10.10.10">
    <property type="entry name" value="Winged helix-like DNA-binding domain superfamily/Winged helix DNA-binding domain"/>
    <property type="match status" value="1"/>
</dbReference>
<name>A0ABP8PYI2_9BACT</name>
<evidence type="ECO:0000313" key="2">
    <source>
        <dbReference type="Proteomes" id="UP001501243"/>
    </source>
</evidence>
<proteinExistence type="predicted"/>
<dbReference type="SUPFAM" id="SSF46689">
    <property type="entry name" value="Homeodomain-like"/>
    <property type="match status" value="1"/>
</dbReference>
<dbReference type="RefSeq" id="WP_208130485.1">
    <property type="nucleotide sequence ID" value="NZ_BAABGQ010000003.1"/>
</dbReference>
<organism evidence="1 2">
    <name type="scientific">Hymenobacter ginsengisoli</name>
    <dbReference type="NCBI Taxonomy" id="1051626"/>
    <lineage>
        <taxon>Bacteria</taxon>
        <taxon>Pseudomonadati</taxon>
        <taxon>Bacteroidota</taxon>
        <taxon>Cytophagia</taxon>
        <taxon>Cytophagales</taxon>
        <taxon>Hymenobacteraceae</taxon>
        <taxon>Hymenobacter</taxon>
    </lineage>
</organism>
<dbReference type="PANTHER" id="PTHR34849">
    <property type="entry name" value="SSL5025 PROTEIN"/>
    <property type="match status" value="1"/>
</dbReference>
<dbReference type="InterPro" id="IPR007367">
    <property type="entry name" value="DUF433"/>
</dbReference>
<gene>
    <name evidence="1" type="ORF">GCM10023172_05180</name>
</gene>
<sequence length="73" mass="8132">MPALPNNPLISSDPTVRSGRPYLTGTRISVADVLEWLNSGITEAELLRDFPALTPEMIQACLRYSADRGHWSY</sequence>
<dbReference type="InterPro" id="IPR009057">
    <property type="entry name" value="Homeodomain-like_sf"/>
</dbReference>
<accession>A0ABP8PYI2</accession>
<dbReference type="PANTHER" id="PTHR34849:SF5">
    <property type="entry name" value="SSL2733 PROTEIN"/>
    <property type="match status" value="1"/>
</dbReference>
<dbReference type="Proteomes" id="UP001501243">
    <property type="component" value="Unassembled WGS sequence"/>
</dbReference>
<dbReference type="InterPro" id="IPR036388">
    <property type="entry name" value="WH-like_DNA-bd_sf"/>
</dbReference>
<dbReference type="Pfam" id="PF04255">
    <property type="entry name" value="DUF433"/>
    <property type="match status" value="1"/>
</dbReference>
<keyword evidence="2" id="KW-1185">Reference proteome</keyword>
<evidence type="ECO:0008006" key="3">
    <source>
        <dbReference type="Google" id="ProtNLM"/>
    </source>
</evidence>
<dbReference type="EMBL" id="BAABGQ010000003">
    <property type="protein sequence ID" value="GAA4494646.1"/>
    <property type="molecule type" value="Genomic_DNA"/>
</dbReference>